<dbReference type="InterPro" id="IPR015422">
    <property type="entry name" value="PyrdxlP-dep_Trfase_small"/>
</dbReference>
<dbReference type="InterPro" id="IPR015424">
    <property type="entry name" value="PyrdxlP-dep_Trfase"/>
</dbReference>
<evidence type="ECO:0000256" key="1">
    <source>
        <dbReference type="ARBA" id="ARBA00023002"/>
    </source>
</evidence>
<dbReference type="SUPFAM" id="SSF53383">
    <property type="entry name" value="PLP-dependent transferases"/>
    <property type="match status" value="1"/>
</dbReference>
<feature type="domain" description="Glycine cleavage system P-protein N-terminal" evidence="2">
    <location>
        <begin position="19"/>
        <end position="457"/>
    </location>
</feature>
<evidence type="ECO:0000259" key="2">
    <source>
        <dbReference type="Pfam" id="PF02347"/>
    </source>
</evidence>
<dbReference type="OrthoDB" id="9771867at2"/>
<dbReference type="Proteomes" id="UP000245423">
    <property type="component" value="Chromosome 1"/>
</dbReference>
<dbReference type="InterPro" id="IPR015421">
    <property type="entry name" value="PyrdxlP-dep_Trfase_major"/>
</dbReference>
<gene>
    <name evidence="3" type="ORF">CUESP1_3362</name>
</gene>
<evidence type="ECO:0000313" key="3">
    <source>
        <dbReference type="EMBL" id="SHD78683.1"/>
    </source>
</evidence>
<keyword evidence="4" id="KW-1185">Reference proteome</keyword>
<dbReference type="GO" id="GO:0009116">
    <property type="term" value="P:nucleoside metabolic process"/>
    <property type="evidence" value="ECO:0007669"/>
    <property type="project" value="InterPro"/>
</dbReference>
<dbReference type="InterPro" id="IPR049315">
    <property type="entry name" value="GDC-P_N"/>
</dbReference>
<dbReference type="EMBL" id="LT669839">
    <property type="protein sequence ID" value="SHD78683.1"/>
    <property type="molecule type" value="Genomic_DNA"/>
</dbReference>
<dbReference type="PANTHER" id="PTHR42806:SF1">
    <property type="entry name" value="GLYCINE DEHYDROGENASE (DECARBOXYLATING)"/>
    <property type="match status" value="1"/>
</dbReference>
<organism evidence="3 4">
    <name type="scientific">[Clostridium] ultunense Esp</name>
    <dbReference type="NCBI Taxonomy" id="1288971"/>
    <lineage>
        <taxon>Bacteria</taxon>
        <taxon>Bacillati</taxon>
        <taxon>Bacillota</taxon>
        <taxon>Tissierellia</taxon>
        <taxon>Tissierellales</taxon>
        <taxon>Tepidimicrobiaceae</taxon>
        <taxon>Schnuerera</taxon>
    </lineage>
</organism>
<dbReference type="Gene3D" id="3.90.1150.10">
    <property type="entry name" value="Aspartate Aminotransferase, domain 1"/>
    <property type="match status" value="1"/>
</dbReference>
<keyword evidence="1" id="KW-0560">Oxidoreductase</keyword>
<reference evidence="3 4" key="1">
    <citation type="submission" date="2016-11" db="EMBL/GenBank/DDBJ databases">
        <authorList>
            <person name="Manzoor S."/>
        </authorList>
    </citation>
    <scope>NUCLEOTIDE SEQUENCE [LARGE SCALE GENOMIC DNA]</scope>
    <source>
        <strain evidence="3">Clostridium ultunense strain Esp</strain>
    </source>
</reference>
<dbReference type="InterPro" id="IPR023010">
    <property type="entry name" value="GcvPA"/>
</dbReference>
<dbReference type="Gene3D" id="3.40.640.10">
    <property type="entry name" value="Type I PLP-dependent aspartate aminotransferase-like (Major domain)"/>
    <property type="match status" value="1"/>
</dbReference>
<dbReference type="GO" id="GO:0004375">
    <property type="term" value="F:glycine dehydrogenase (decarboxylating) activity"/>
    <property type="evidence" value="ECO:0007669"/>
    <property type="project" value="InterPro"/>
</dbReference>
<evidence type="ECO:0000313" key="4">
    <source>
        <dbReference type="Proteomes" id="UP000245423"/>
    </source>
</evidence>
<dbReference type="RefSeq" id="WP_025642785.1">
    <property type="nucleotide sequence ID" value="NZ_LT669839.1"/>
</dbReference>
<dbReference type="NCBIfam" id="NF001696">
    <property type="entry name" value="PRK00451.1"/>
    <property type="match status" value="1"/>
</dbReference>
<proteinExistence type="predicted"/>
<name>A0A1M4PT64_9FIRM</name>
<protein>
    <submittedName>
        <fullName evidence="3">Glycine cleavage system protein P</fullName>
    </submittedName>
</protein>
<dbReference type="AlphaFoldDB" id="A0A1M4PT64"/>
<dbReference type="Pfam" id="PF02347">
    <property type="entry name" value="GDC-P"/>
    <property type="match status" value="1"/>
</dbReference>
<accession>A0A1M4PT64</accession>
<dbReference type="PANTHER" id="PTHR42806">
    <property type="entry name" value="GLYCINE CLEAVAGE SYSTEM P-PROTEIN"/>
    <property type="match status" value="1"/>
</dbReference>
<sequence length="463" mass="51771">MSNKKNIVYPYMPNSVDSIKKEMMDELGIRSIDELYSYIPKQLRFQEKLNLPEPLLSEIELKEHVEEILSKNISCDENINFLGAGCYRHYVPAICDEINSRSEFLTAYCGGTYSDHGKCQAIFEFTSLMGELVDMDVVGLATYDGGQATCTSLRMANRITGRNELLVPRTMNPEILSQLRNYCDSMTITLINFNPKTGQIDLNDLKNKISENTAGVFIENPSYLGFIEEQGEEIGKIAHEHGAIFVVSADPSSLGVLEAPVNYGADITCGDIQCLGMHMGYGSGQSGYIASKDKPEYIMNFPNHFYSLYENDKGEFGFSRSLNQRTSYGSREKAVEYLGTNTGLWAITAAVYLSLMGPEGMYDLGRNIMYKSQYAIMVLSEIKGLKVMFSDSISFKEFILNFDESSKTVEEINKELLNRGIFGGKDLSKEFEELGNSALYCVTEVTRKSDIDKLANELKGILG</sequence>